<keyword evidence="3 8" id="KW-0808">Transferase</keyword>
<dbReference type="InterPro" id="IPR015421">
    <property type="entry name" value="PyrdxlP-dep_Trfase_major"/>
</dbReference>
<protein>
    <submittedName>
        <fullName evidence="8">Aminotransferase</fullName>
    </submittedName>
</protein>
<evidence type="ECO:0000256" key="3">
    <source>
        <dbReference type="ARBA" id="ARBA00022679"/>
    </source>
</evidence>
<dbReference type="PROSITE" id="PS00599">
    <property type="entry name" value="AA_TRANSFER_CLASS_2"/>
    <property type="match status" value="1"/>
</dbReference>
<dbReference type="SUPFAM" id="SSF53383">
    <property type="entry name" value="PLP-dependent transferases"/>
    <property type="match status" value="1"/>
</dbReference>
<dbReference type="PANTHER" id="PTHR43643">
    <property type="entry name" value="HISTIDINOL-PHOSPHATE AMINOTRANSFERASE 2"/>
    <property type="match status" value="1"/>
</dbReference>
<dbReference type="CDD" id="cd00609">
    <property type="entry name" value="AAT_like"/>
    <property type="match status" value="1"/>
</dbReference>
<evidence type="ECO:0000313" key="9">
    <source>
        <dbReference type="Proteomes" id="UP000464507"/>
    </source>
</evidence>
<dbReference type="EMBL" id="CP017146">
    <property type="protein sequence ID" value="QHO70918.1"/>
    <property type="molecule type" value="Genomic_DNA"/>
</dbReference>
<gene>
    <name evidence="8" type="ORF">BHD05_02065</name>
</gene>
<proteinExistence type="inferred from homology"/>
<evidence type="ECO:0000256" key="6">
    <source>
        <dbReference type="SAM" id="MobiDB-lite"/>
    </source>
</evidence>
<dbReference type="InterPro" id="IPR001917">
    <property type="entry name" value="Aminotrans_II_pyridoxalP_BS"/>
</dbReference>
<accession>A0A7L5AJX1</accession>
<evidence type="ECO:0000256" key="4">
    <source>
        <dbReference type="ARBA" id="ARBA00022898"/>
    </source>
</evidence>
<dbReference type="Gene3D" id="3.40.640.10">
    <property type="entry name" value="Type I PLP-dependent aspartate aminotransferase-like (Major domain)"/>
    <property type="match status" value="1"/>
</dbReference>
<dbReference type="Proteomes" id="UP000464507">
    <property type="component" value="Chromosome"/>
</dbReference>
<evidence type="ECO:0000313" key="8">
    <source>
        <dbReference type="EMBL" id="QHO70918.1"/>
    </source>
</evidence>
<dbReference type="Pfam" id="PF00155">
    <property type="entry name" value="Aminotran_1_2"/>
    <property type="match status" value="1"/>
</dbReference>
<dbReference type="PANTHER" id="PTHR43643:SF3">
    <property type="entry name" value="HISTIDINOL-PHOSPHATE AMINOTRANSFERASE"/>
    <property type="match status" value="1"/>
</dbReference>
<dbReference type="GO" id="GO:0030170">
    <property type="term" value="F:pyridoxal phosphate binding"/>
    <property type="evidence" value="ECO:0007669"/>
    <property type="project" value="InterPro"/>
</dbReference>
<dbReference type="GO" id="GO:0008483">
    <property type="term" value="F:transaminase activity"/>
    <property type="evidence" value="ECO:0007669"/>
    <property type="project" value="UniProtKB-KW"/>
</dbReference>
<dbReference type="InterPro" id="IPR050106">
    <property type="entry name" value="HistidinolP_aminotransfase"/>
</dbReference>
<dbReference type="Gene3D" id="3.90.1150.10">
    <property type="entry name" value="Aspartate Aminotransferase, domain 1"/>
    <property type="match status" value="1"/>
</dbReference>
<comment type="similarity">
    <text evidence="5">Belongs to the class-II pyridoxal-phosphate-dependent aminotransferase family.</text>
</comment>
<evidence type="ECO:0000256" key="2">
    <source>
        <dbReference type="ARBA" id="ARBA00022576"/>
    </source>
</evidence>
<sequence length="351" mass="36856">MAAYRQGKPAPDEAFKLSSNENPFEPIDAILEAIAESSINRYPDGSASAVRARIAQRHGVDIESVHVGAGSVAILAQLIQAAAGSGDEVVYAWRSFEAYPGLVTVAGATSVTVPIDESDGSHDLAAMAAAVTGRTRLILVCSPNNPTGAAVSADAFADFMGTVPRNVLVVLDEAYAEFVTDPTAVSGIGLLDDYPNLVVLRTFSKAYGLAGLRFGYAIGPAYVLDAARTAAIPLSVIEPAQRAAIAALDNEEFLLERVARISALRDEVWRALLEQGWSIPHPQGNFVWFATGEHTAAAAEIFLKHGIVVRALGSDGLRVSIGEAESVGKLLAAAEEVVQNLPTAHARTGLD</sequence>
<dbReference type="InterPro" id="IPR015422">
    <property type="entry name" value="PyrdxlP-dep_Trfase_small"/>
</dbReference>
<dbReference type="NCBIfam" id="NF002878">
    <property type="entry name" value="PRK03321.1"/>
    <property type="match status" value="1"/>
</dbReference>
<comment type="cofactor">
    <cofactor evidence="1 5">
        <name>pyridoxal 5'-phosphate</name>
        <dbReference type="ChEBI" id="CHEBI:597326"/>
    </cofactor>
</comment>
<keyword evidence="9" id="KW-1185">Reference proteome</keyword>
<evidence type="ECO:0000259" key="7">
    <source>
        <dbReference type="Pfam" id="PF00155"/>
    </source>
</evidence>
<name>A0A7L5AJX1_9MICO</name>
<evidence type="ECO:0000256" key="5">
    <source>
        <dbReference type="RuleBase" id="RU003693"/>
    </source>
</evidence>
<keyword evidence="2 8" id="KW-0032">Aminotransferase</keyword>
<reference evidence="8 9" key="1">
    <citation type="submission" date="2016-09" db="EMBL/GenBank/DDBJ databases">
        <title>Complete genome sequence of microbes from the polar regions.</title>
        <authorList>
            <person name="Liao L."/>
            <person name="Chen B."/>
        </authorList>
    </citation>
    <scope>NUCLEOTIDE SEQUENCE [LARGE SCALE GENOMIC DNA]</scope>
    <source>
        <strain evidence="8 9">ZS314</strain>
    </source>
</reference>
<organism evidence="8 9">
    <name type="scientific">Marisediminicola antarctica</name>
    <dbReference type="NCBI Taxonomy" id="674079"/>
    <lineage>
        <taxon>Bacteria</taxon>
        <taxon>Bacillati</taxon>
        <taxon>Actinomycetota</taxon>
        <taxon>Actinomycetes</taxon>
        <taxon>Micrococcales</taxon>
        <taxon>Microbacteriaceae</taxon>
        <taxon>Marisediminicola</taxon>
    </lineage>
</organism>
<feature type="region of interest" description="Disordered" evidence="6">
    <location>
        <begin position="1"/>
        <end position="20"/>
    </location>
</feature>
<dbReference type="InterPro" id="IPR024892">
    <property type="entry name" value="ArAT"/>
</dbReference>
<dbReference type="KEGG" id="mant:BHD05_02065"/>
<dbReference type="InterPro" id="IPR015424">
    <property type="entry name" value="PyrdxlP-dep_Trfase"/>
</dbReference>
<keyword evidence="4 5" id="KW-0663">Pyridoxal phosphate</keyword>
<dbReference type="AlphaFoldDB" id="A0A7L5AJX1"/>
<evidence type="ECO:0000256" key="1">
    <source>
        <dbReference type="ARBA" id="ARBA00001933"/>
    </source>
</evidence>
<dbReference type="InterPro" id="IPR004839">
    <property type="entry name" value="Aminotransferase_I/II_large"/>
</dbReference>
<feature type="domain" description="Aminotransferase class I/classII large" evidence="7">
    <location>
        <begin position="15"/>
        <end position="331"/>
    </location>
</feature>